<dbReference type="InterPro" id="IPR023577">
    <property type="entry name" value="CYTH_domain"/>
</dbReference>
<evidence type="ECO:0000313" key="2">
    <source>
        <dbReference type="EMBL" id="KAL2038195.1"/>
    </source>
</evidence>
<evidence type="ECO:0000313" key="3">
    <source>
        <dbReference type="Proteomes" id="UP001590950"/>
    </source>
</evidence>
<keyword evidence="3" id="KW-1185">Reference proteome</keyword>
<dbReference type="PANTHER" id="PTHR14586:SF1">
    <property type="entry name" value="THIAMINE-TRIPHOSPHATASE"/>
    <property type="match status" value="1"/>
</dbReference>
<dbReference type="EMBL" id="JBEFKJ010000034">
    <property type="protein sequence ID" value="KAL2038195.1"/>
    <property type="molecule type" value="Genomic_DNA"/>
</dbReference>
<dbReference type="InterPro" id="IPR039582">
    <property type="entry name" value="THTPA"/>
</dbReference>
<proteinExistence type="predicted"/>
<comment type="caution">
    <text evidence="2">The sequence shown here is derived from an EMBL/GenBank/DDBJ whole genome shotgun (WGS) entry which is preliminary data.</text>
</comment>
<dbReference type="InterPro" id="IPR033469">
    <property type="entry name" value="CYTH-like_dom_sf"/>
</dbReference>
<gene>
    <name evidence="2" type="ORF">N7G274_009143</name>
</gene>
<protein>
    <recommendedName>
        <fullName evidence="1">CYTH domain-containing protein</fullName>
    </recommendedName>
</protein>
<name>A0ABR3ZX59_9LECA</name>
<organism evidence="2 3">
    <name type="scientific">Stereocaulon virgatum</name>
    <dbReference type="NCBI Taxonomy" id="373712"/>
    <lineage>
        <taxon>Eukaryota</taxon>
        <taxon>Fungi</taxon>
        <taxon>Dikarya</taxon>
        <taxon>Ascomycota</taxon>
        <taxon>Pezizomycotina</taxon>
        <taxon>Lecanoromycetes</taxon>
        <taxon>OSLEUM clade</taxon>
        <taxon>Lecanoromycetidae</taxon>
        <taxon>Lecanorales</taxon>
        <taxon>Lecanorineae</taxon>
        <taxon>Stereocaulaceae</taxon>
        <taxon>Stereocaulon</taxon>
    </lineage>
</organism>
<reference evidence="2 3" key="1">
    <citation type="submission" date="2024-09" db="EMBL/GenBank/DDBJ databases">
        <title>Rethinking Asexuality: The Enigmatic Case of Functional Sexual Genes in Lepraria (Stereocaulaceae).</title>
        <authorList>
            <person name="Doellman M."/>
            <person name="Sun Y."/>
            <person name="Barcenas-Pena A."/>
            <person name="Lumbsch H.T."/>
            <person name="Grewe F."/>
        </authorList>
    </citation>
    <scope>NUCLEOTIDE SEQUENCE [LARGE SCALE GENOMIC DNA]</scope>
    <source>
        <strain evidence="2 3">Mercado 3170</strain>
    </source>
</reference>
<dbReference type="Pfam" id="PF01928">
    <property type="entry name" value="CYTH"/>
    <property type="match status" value="1"/>
</dbReference>
<sequence>MRLLEVEHKFAWTPAKLKLLHLGMGQPPLKKLTDIKIETLRDTYYDKNNKLSNTGLWLRKRKHIASPHHKLPLQGAPMPGAISWQAKQGKKHSSYLRSTFEETEDMNQILGMVRAHFPKSPGHEENFGLDVVADFETSRHTFLANDYFTIVLDDSDFDHQVGEVELLARLEDVDKAHAEIDNFVKEYSWFFDTTNPKGKLTAYFEKFGYPKETPSKDEDHDNLSSYRCDQICG</sequence>
<dbReference type="Proteomes" id="UP001590950">
    <property type="component" value="Unassembled WGS sequence"/>
</dbReference>
<feature type="domain" description="CYTH" evidence="1">
    <location>
        <begin position="4"/>
        <end position="172"/>
    </location>
</feature>
<accession>A0ABR3ZX59</accession>
<dbReference type="SUPFAM" id="SSF55154">
    <property type="entry name" value="CYTH-like phosphatases"/>
    <property type="match status" value="1"/>
</dbReference>
<dbReference type="Gene3D" id="2.40.320.10">
    <property type="entry name" value="Hypothetical Protein Pfu-838710-001"/>
    <property type="match status" value="1"/>
</dbReference>
<evidence type="ECO:0000259" key="1">
    <source>
        <dbReference type="Pfam" id="PF01928"/>
    </source>
</evidence>
<dbReference type="PANTHER" id="PTHR14586">
    <property type="entry name" value="THIAMINE-TRIPHOSPHATASE"/>
    <property type="match status" value="1"/>
</dbReference>